<accession>I0CBX4</accession>
<evidence type="ECO:0000256" key="2">
    <source>
        <dbReference type="ARBA" id="ARBA00023054"/>
    </source>
</evidence>
<evidence type="ECO:0000313" key="5">
    <source>
        <dbReference type="EMBL" id="AFH74287.1"/>
    </source>
</evidence>
<dbReference type="Gene3D" id="2.40.420.20">
    <property type="match status" value="1"/>
</dbReference>
<dbReference type="PANTHER" id="PTHR32347">
    <property type="entry name" value="EFFLUX SYSTEM COMPONENT YKNX-RELATED"/>
    <property type="match status" value="1"/>
</dbReference>
<dbReference type="GO" id="GO:0030313">
    <property type="term" value="C:cell envelope"/>
    <property type="evidence" value="ECO:0007669"/>
    <property type="project" value="UniProtKB-SubCell"/>
</dbReference>
<name>I0CBX4_STRAT</name>
<dbReference type="InterPro" id="IPR050465">
    <property type="entry name" value="UPF0194_transport"/>
</dbReference>
<evidence type="ECO:0000256" key="3">
    <source>
        <dbReference type="SAM" id="MobiDB-lite"/>
    </source>
</evidence>
<evidence type="ECO:0000256" key="4">
    <source>
        <dbReference type="SAM" id="Phobius"/>
    </source>
</evidence>
<organism evidence="5">
    <name type="scientific">Streptomyces antibioticus</name>
    <dbReference type="NCBI Taxonomy" id="1890"/>
    <lineage>
        <taxon>Bacteria</taxon>
        <taxon>Bacillati</taxon>
        <taxon>Actinomycetota</taxon>
        <taxon>Actinomycetes</taxon>
        <taxon>Kitasatosporales</taxon>
        <taxon>Streptomycetaceae</taxon>
        <taxon>Streptomyces</taxon>
    </lineage>
</organism>
<protein>
    <submittedName>
        <fullName evidence="5">Peptidoglycan-binding domain 1 protein</fullName>
    </submittedName>
</protein>
<feature type="transmembrane region" description="Helical" evidence="4">
    <location>
        <begin position="76"/>
        <end position="96"/>
    </location>
</feature>
<feature type="compositionally biased region" description="Basic and acidic residues" evidence="3">
    <location>
        <begin position="37"/>
        <end position="48"/>
    </location>
</feature>
<reference evidence="5" key="2">
    <citation type="journal article" date="2012" name="Can. J. Microbiol.">
        <title>A comparison of the clavam biosynthetic gene clusters in Streptomyces antibioticus Tu1718 and Streptomyces clavuligerus.</title>
        <authorList>
            <person name="Goomeshi Nobary S."/>
            <person name="Jensen S.E."/>
        </authorList>
    </citation>
    <scope>NUCLEOTIDE SEQUENCE</scope>
    <source>
        <strain evidence="5">Tu 1718</strain>
    </source>
</reference>
<reference evidence="5" key="1">
    <citation type="submission" date="2011-09" db="EMBL/GenBank/DDBJ databases">
        <authorList>
            <person name="Nobary S.G."/>
            <person name="Jensen S.E."/>
        </authorList>
    </citation>
    <scope>NUCLEOTIDE SEQUENCE</scope>
    <source>
        <strain evidence="5">Tu 1718</strain>
    </source>
</reference>
<evidence type="ECO:0000256" key="1">
    <source>
        <dbReference type="ARBA" id="ARBA00004196"/>
    </source>
</evidence>
<comment type="subcellular location">
    <subcellularLocation>
        <location evidence="1">Cell envelope</location>
    </subcellularLocation>
</comment>
<proteinExistence type="predicted"/>
<dbReference type="EMBL" id="JN705801">
    <property type="protein sequence ID" value="AFH74287.1"/>
    <property type="molecule type" value="Genomic_DNA"/>
</dbReference>
<dbReference type="AlphaFoldDB" id="I0CBX4"/>
<keyword evidence="4" id="KW-0812">Transmembrane</keyword>
<keyword evidence="4" id="KW-0472">Membrane</keyword>
<keyword evidence="2" id="KW-0175">Coiled coil</keyword>
<keyword evidence="4" id="KW-1133">Transmembrane helix</keyword>
<sequence length="442" mass="44822">MATTSSRRAARAMGQEGAGREITGPEGVGLADTGGEDVGHGGPGRDDDAGTVGDSGDGGTREDGRARTRTRTRRRIAIAIAVCAAVVGGAYGGMALKHHGDARRPGPAAAPSLQTTLVQRADLSDSTTLSGTLGYGTATTVKGAGKGLITRLPASGSTVTRGKPLYWVDDQPVALLFGDTPVFRTLDSAAVKAGVSGTDVTVLADNLQALGYDIGPRSTTPRSTTGAQQSGGTRLTQSLLDALKRWQRDTGREQTGELAVGDVVVLPGAVRVNATKAQPGDPVAEDILTVTSLHKSVTVTVGAADAALIHKKDKVSLTLPDTTRATGTVTAVGTTVQGGQGDGDDASGTSAPPSLQVTVVPQDTASIRKLDAGSVQVTFTTQTRHNVLTVPVGALLALQEGGYALQRPDGHLVAVKTGLFAKGQVEISGSGVEEGQTVVTAS</sequence>
<feature type="region of interest" description="Disordered" evidence="3">
    <location>
        <begin position="1"/>
        <end position="70"/>
    </location>
</feature>
<feature type="region of interest" description="Disordered" evidence="3">
    <location>
        <begin position="333"/>
        <end position="353"/>
    </location>
</feature>